<dbReference type="InterPro" id="IPR010982">
    <property type="entry name" value="Lambda_DNA-bd_dom_sf"/>
</dbReference>
<dbReference type="EMBL" id="JASJND010000001">
    <property type="protein sequence ID" value="MDJ1113265.1"/>
    <property type="molecule type" value="Genomic_DNA"/>
</dbReference>
<proteinExistence type="predicted"/>
<feature type="compositionally biased region" description="Polar residues" evidence="4">
    <location>
        <begin position="340"/>
        <end position="355"/>
    </location>
</feature>
<dbReference type="InterPro" id="IPR000843">
    <property type="entry name" value="HTH_LacI"/>
</dbReference>
<dbReference type="SUPFAM" id="SSF47413">
    <property type="entry name" value="lambda repressor-like DNA-binding domains"/>
    <property type="match status" value="1"/>
</dbReference>
<dbReference type="PANTHER" id="PTHR30146">
    <property type="entry name" value="LACI-RELATED TRANSCRIPTIONAL REPRESSOR"/>
    <property type="match status" value="1"/>
</dbReference>
<dbReference type="PROSITE" id="PS50932">
    <property type="entry name" value="HTH_LACI_2"/>
    <property type="match status" value="1"/>
</dbReference>
<keyword evidence="7" id="KW-1185">Reference proteome</keyword>
<protein>
    <submittedName>
        <fullName evidence="6">LacI family DNA-binding transcriptional regulator</fullName>
    </submittedName>
</protein>
<evidence type="ECO:0000256" key="3">
    <source>
        <dbReference type="ARBA" id="ARBA00023163"/>
    </source>
</evidence>
<evidence type="ECO:0000256" key="2">
    <source>
        <dbReference type="ARBA" id="ARBA00023125"/>
    </source>
</evidence>
<sequence length="362" mass="38237">MPRQASEASLLSIARTLGLSTATVSNAFNRPERVSAGTLARIHAEAERKGYAGPDPAARQLRRGRADAIGLVLTDELPFAFEDHAAVGFLAGVAQSCQESGRSLVMLASTATTNPPLGAVAIDGLIIYSVADGEPLLTAGRARRVPMVVVDQPHADPGWDWVGIDDHGVGRVAGEHLARLGHRSVGVLAPRLSRTRRNGPWPADEEPAYAVLRERITGLRAALAPHGGHAAAIPIEERTISSERAGATGLQALMSRHPELTAVFCLSDELALGALARAAELGIDVPRQLSIVGVDDIERAEAAGLTTIEQPLQAKGAVAGRLLMSRIEERLAGRKRAPAQTRTLPTTLHVRSTTAPPRRIAS</sequence>
<accession>A0ABT6ZC32</accession>
<gene>
    <name evidence="6" type="ORF">QNI14_02225</name>
</gene>
<feature type="region of interest" description="Disordered" evidence="4">
    <location>
        <begin position="334"/>
        <end position="362"/>
    </location>
</feature>
<comment type="caution">
    <text evidence="6">The sequence shown here is derived from an EMBL/GenBank/DDBJ whole genome shotgun (WGS) entry which is preliminary data.</text>
</comment>
<reference evidence="6 7" key="1">
    <citation type="submission" date="2023-05" db="EMBL/GenBank/DDBJ databases">
        <title>Microbacterium dauci sp.nov., Isolated from Carrot Rhizosphere Soil.</title>
        <authorList>
            <person name="Xiao Z."/>
            <person name="Zheng J."/>
        </authorList>
    </citation>
    <scope>NUCLEOTIDE SEQUENCE [LARGE SCALE GENOMIC DNA]</scope>
    <source>
        <strain evidence="6 7">LX3-4</strain>
    </source>
</reference>
<dbReference type="PANTHER" id="PTHR30146:SF138">
    <property type="entry name" value="TRANSCRIPTIONAL REGULATORY PROTEIN"/>
    <property type="match status" value="1"/>
</dbReference>
<keyword evidence="2 6" id="KW-0238">DNA-binding</keyword>
<dbReference type="CDD" id="cd01392">
    <property type="entry name" value="HTH_LacI"/>
    <property type="match status" value="1"/>
</dbReference>
<evidence type="ECO:0000256" key="4">
    <source>
        <dbReference type="SAM" id="MobiDB-lite"/>
    </source>
</evidence>
<name>A0ABT6ZC32_9MICO</name>
<dbReference type="RefSeq" id="WP_283714556.1">
    <property type="nucleotide sequence ID" value="NZ_JASJND010000001.1"/>
</dbReference>
<dbReference type="CDD" id="cd06279">
    <property type="entry name" value="PBP1_LacI-like"/>
    <property type="match status" value="1"/>
</dbReference>
<dbReference type="Gene3D" id="3.40.50.2300">
    <property type="match status" value="2"/>
</dbReference>
<keyword evidence="3" id="KW-0804">Transcription</keyword>
<evidence type="ECO:0000256" key="1">
    <source>
        <dbReference type="ARBA" id="ARBA00023015"/>
    </source>
</evidence>
<organism evidence="6 7">
    <name type="scientific">Microbacterium dauci</name>
    <dbReference type="NCBI Taxonomy" id="3048008"/>
    <lineage>
        <taxon>Bacteria</taxon>
        <taxon>Bacillati</taxon>
        <taxon>Actinomycetota</taxon>
        <taxon>Actinomycetes</taxon>
        <taxon>Micrococcales</taxon>
        <taxon>Microbacteriaceae</taxon>
        <taxon>Microbacterium</taxon>
    </lineage>
</organism>
<keyword evidence="1" id="KW-0805">Transcription regulation</keyword>
<evidence type="ECO:0000313" key="7">
    <source>
        <dbReference type="Proteomes" id="UP001321481"/>
    </source>
</evidence>
<dbReference type="InterPro" id="IPR028082">
    <property type="entry name" value="Peripla_BP_I"/>
</dbReference>
<dbReference type="Gene3D" id="1.10.260.40">
    <property type="entry name" value="lambda repressor-like DNA-binding domains"/>
    <property type="match status" value="1"/>
</dbReference>
<dbReference type="SUPFAM" id="SSF53822">
    <property type="entry name" value="Periplasmic binding protein-like I"/>
    <property type="match status" value="1"/>
</dbReference>
<evidence type="ECO:0000259" key="5">
    <source>
        <dbReference type="PROSITE" id="PS50932"/>
    </source>
</evidence>
<dbReference type="GO" id="GO:0003677">
    <property type="term" value="F:DNA binding"/>
    <property type="evidence" value="ECO:0007669"/>
    <property type="project" value="UniProtKB-KW"/>
</dbReference>
<dbReference type="Pfam" id="PF13377">
    <property type="entry name" value="Peripla_BP_3"/>
    <property type="match status" value="1"/>
</dbReference>
<feature type="domain" description="HTH lacI-type" evidence="5">
    <location>
        <begin position="8"/>
        <end position="63"/>
    </location>
</feature>
<dbReference type="Proteomes" id="UP001321481">
    <property type="component" value="Unassembled WGS sequence"/>
</dbReference>
<dbReference type="InterPro" id="IPR046335">
    <property type="entry name" value="LacI/GalR-like_sensor"/>
</dbReference>
<dbReference type="SMART" id="SM00354">
    <property type="entry name" value="HTH_LACI"/>
    <property type="match status" value="1"/>
</dbReference>
<evidence type="ECO:0000313" key="6">
    <source>
        <dbReference type="EMBL" id="MDJ1113265.1"/>
    </source>
</evidence>